<name>X0SKQ3_9ZZZZ</name>
<dbReference type="InterPro" id="IPR029063">
    <property type="entry name" value="SAM-dependent_MTases_sf"/>
</dbReference>
<keyword evidence="1" id="KW-0489">Methyltransferase</keyword>
<organism evidence="6">
    <name type="scientific">marine sediment metagenome</name>
    <dbReference type="NCBI Taxonomy" id="412755"/>
    <lineage>
        <taxon>unclassified sequences</taxon>
        <taxon>metagenomes</taxon>
        <taxon>ecological metagenomes</taxon>
    </lineage>
</organism>
<dbReference type="PANTHER" id="PTHR43667">
    <property type="entry name" value="CYCLOPROPANE-FATTY-ACYL-PHOSPHOLIPID SYNTHASE"/>
    <property type="match status" value="1"/>
</dbReference>
<dbReference type="CDD" id="cd02440">
    <property type="entry name" value="AdoMet_MTases"/>
    <property type="match status" value="1"/>
</dbReference>
<dbReference type="AlphaFoldDB" id="X0SKQ3"/>
<gene>
    <name evidence="6" type="ORF">S01H1_13424</name>
</gene>
<dbReference type="GO" id="GO:0008168">
    <property type="term" value="F:methyltransferase activity"/>
    <property type="evidence" value="ECO:0007669"/>
    <property type="project" value="UniProtKB-KW"/>
</dbReference>
<sequence>MKQNGDINWDNYWKDIQLPADIDLNFSFERCLAKAFSKILFVNPDLTLFDIGCAPGKWLIHFHKKYGYQVSGVDSSEVGCQKTIDNFKSHQVKGRIYQADFLSFTPPEKYDIVTSFGVIEHFDQPYPVLERH</sequence>
<protein>
    <recommendedName>
        <fullName evidence="5">Methyltransferase domain-containing protein</fullName>
    </recommendedName>
</protein>
<keyword evidence="3" id="KW-0949">S-adenosyl-L-methionine</keyword>
<dbReference type="InterPro" id="IPR041698">
    <property type="entry name" value="Methyltransf_25"/>
</dbReference>
<reference evidence="6" key="1">
    <citation type="journal article" date="2014" name="Front. Microbiol.">
        <title>High frequency of phylogenetically diverse reductive dehalogenase-homologous genes in deep subseafloor sedimentary metagenomes.</title>
        <authorList>
            <person name="Kawai M."/>
            <person name="Futagami T."/>
            <person name="Toyoda A."/>
            <person name="Takaki Y."/>
            <person name="Nishi S."/>
            <person name="Hori S."/>
            <person name="Arai W."/>
            <person name="Tsubouchi T."/>
            <person name="Morono Y."/>
            <person name="Uchiyama I."/>
            <person name="Ito T."/>
            <person name="Fujiyama A."/>
            <person name="Inagaki F."/>
            <person name="Takami H."/>
        </authorList>
    </citation>
    <scope>NUCLEOTIDE SEQUENCE</scope>
    <source>
        <strain evidence="6">Expedition CK06-06</strain>
    </source>
</reference>
<evidence type="ECO:0000256" key="2">
    <source>
        <dbReference type="ARBA" id="ARBA00022679"/>
    </source>
</evidence>
<feature type="non-terminal residue" evidence="6">
    <location>
        <position position="132"/>
    </location>
</feature>
<evidence type="ECO:0000313" key="6">
    <source>
        <dbReference type="EMBL" id="GAF75721.1"/>
    </source>
</evidence>
<dbReference type="Gene3D" id="3.40.50.150">
    <property type="entry name" value="Vaccinia Virus protein VP39"/>
    <property type="match status" value="1"/>
</dbReference>
<comment type="caution">
    <text evidence="6">The sequence shown here is derived from an EMBL/GenBank/DDBJ whole genome shotgun (WGS) entry which is preliminary data.</text>
</comment>
<dbReference type="SUPFAM" id="SSF53335">
    <property type="entry name" value="S-adenosyl-L-methionine-dependent methyltransferases"/>
    <property type="match status" value="1"/>
</dbReference>
<keyword evidence="2" id="KW-0808">Transferase</keyword>
<dbReference type="Pfam" id="PF13649">
    <property type="entry name" value="Methyltransf_25"/>
    <property type="match status" value="1"/>
</dbReference>
<dbReference type="EMBL" id="BARS01006925">
    <property type="protein sequence ID" value="GAF75721.1"/>
    <property type="molecule type" value="Genomic_DNA"/>
</dbReference>
<evidence type="ECO:0000256" key="4">
    <source>
        <dbReference type="ARBA" id="ARBA00023098"/>
    </source>
</evidence>
<evidence type="ECO:0000256" key="3">
    <source>
        <dbReference type="ARBA" id="ARBA00022691"/>
    </source>
</evidence>
<keyword evidence="4" id="KW-0443">Lipid metabolism</keyword>
<dbReference type="GO" id="GO:0032259">
    <property type="term" value="P:methylation"/>
    <property type="evidence" value="ECO:0007669"/>
    <property type="project" value="UniProtKB-KW"/>
</dbReference>
<dbReference type="PANTHER" id="PTHR43667:SF1">
    <property type="entry name" value="CYCLOPROPANE-FATTY-ACYL-PHOSPHOLIPID SYNTHASE"/>
    <property type="match status" value="1"/>
</dbReference>
<proteinExistence type="predicted"/>
<accession>X0SKQ3</accession>
<feature type="domain" description="Methyltransferase" evidence="5">
    <location>
        <begin position="50"/>
        <end position="125"/>
    </location>
</feature>
<evidence type="ECO:0000256" key="1">
    <source>
        <dbReference type="ARBA" id="ARBA00022603"/>
    </source>
</evidence>
<evidence type="ECO:0000259" key="5">
    <source>
        <dbReference type="Pfam" id="PF13649"/>
    </source>
</evidence>
<dbReference type="GO" id="GO:0006629">
    <property type="term" value="P:lipid metabolic process"/>
    <property type="evidence" value="ECO:0007669"/>
    <property type="project" value="UniProtKB-KW"/>
</dbReference>
<dbReference type="InterPro" id="IPR050723">
    <property type="entry name" value="CFA/CMAS"/>
</dbReference>